<feature type="domain" description="Arm-like repeat" evidence="2">
    <location>
        <begin position="229"/>
        <end position="595"/>
    </location>
</feature>
<dbReference type="Proteomes" id="UP000827284">
    <property type="component" value="Unassembled WGS sequence"/>
</dbReference>
<name>A0A9P3LRP5_9FUNG</name>
<reference evidence="3" key="1">
    <citation type="submission" date="2021-11" db="EMBL/GenBank/DDBJ databases">
        <authorList>
            <person name="Herlambang A."/>
            <person name="Guo Y."/>
            <person name="Takashima Y."/>
            <person name="Nishizawa T."/>
        </authorList>
    </citation>
    <scope>NUCLEOTIDE SEQUENCE</scope>
    <source>
        <strain evidence="3">E1425</strain>
    </source>
</reference>
<dbReference type="EMBL" id="BQFW01000001">
    <property type="protein sequence ID" value="GJJ67780.1"/>
    <property type="molecule type" value="Genomic_DNA"/>
</dbReference>
<reference evidence="3" key="2">
    <citation type="journal article" date="2022" name="Microbiol. Resour. Announc.">
        <title>Whole-Genome Sequence of Entomortierella parvispora E1425, a Mucoromycotan Fungus Associated with Burkholderiaceae-Related Endosymbiotic Bacteria.</title>
        <authorList>
            <person name="Herlambang A."/>
            <person name="Guo Y."/>
            <person name="Takashima Y."/>
            <person name="Narisawa K."/>
            <person name="Ohta H."/>
            <person name="Nishizawa T."/>
        </authorList>
    </citation>
    <scope>NUCLEOTIDE SEQUENCE</scope>
    <source>
        <strain evidence="3">E1425</strain>
    </source>
</reference>
<proteinExistence type="predicted"/>
<dbReference type="Pfam" id="PF13646">
    <property type="entry name" value="HEAT_2"/>
    <property type="match status" value="1"/>
</dbReference>
<dbReference type="InterPro" id="IPR011989">
    <property type="entry name" value="ARM-like"/>
</dbReference>
<evidence type="ECO:0000313" key="3">
    <source>
        <dbReference type="EMBL" id="GJJ67780.1"/>
    </source>
</evidence>
<dbReference type="SUPFAM" id="SSF48371">
    <property type="entry name" value="ARM repeat"/>
    <property type="match status" value="1"/>
</dbReference>
<dbReference type="Pfam" id="PF23238">
    <property type="entry name" value="DUF7068"/>
    <property type="match status" value="1"/>
</dbReference>
<dbReference type="InterPro" id="IPR055496">
    <property type="entry name" value="DUF7068"/>
</dbReference>
<dbReference type="Gene3D" id="1.25.10.10">
    <property type="entry name" value="Leucine-rich Repeat Variant"/>
    <property type="match status" value="1"/>
</dbReference>
<dbReference type="OrthoDB" id="427518at2759"/>
<evidence type="ECO:0000259" key="1">
    <source>
        <dbReference type="Pfam" id="PF23238"/>
    </source>
</evidence>
<evidence type="ECO:0000259" key="2">
    <source>
        <dbReference type="Pfam" id="PF23948"/>
    </source>
</evidence>
<dbReference type="PANTHER" id="PTHR46312:SF2">
    <property type="entry name" value="NUCLEOTIDE-BINDING OLIGOMERIZATION DOMAIN-CONTAINING PROTEIN 2-LIKE"/>
    <property type="match status" value="1"/>
</dbReference>
<sequence length="1423" mass="159628">MPYLSAHDALKQAKASTDKARNARGTGLAVIDHYRDAKKALGQVDVTKADRSTLEEMITAFDDLAEVLDSSGEHTQGKAVKCRQKADALRQKLNKRMKLFAAIIAPSLIGPGISPAMAQGGFNHWNSSASTSNTASTPTYFVASTAAPVSAVGSSRQPPPPFSRPSISVSAASTTLGYPSFFSHNANPEPSACPLPSPGEPLQTVRQLAYSLALLETSIQERDLFPEALEWRLNTLNNSDEKDRLETMAVHVLEKFAKDTRKDAAAVAEVVQLAPVLNDGYSRFLIKTFIDTVNKSEILDLHSLDGLAKVIQGAPPGSIDSNDLVTILRCLHKRPRPTHSEGHQYHLLLAASRVLDAMMISHIGDVDRIDLHEPLTDFLRELESSKDPYLAFQAKYATQALLYVSDDEDIWHAGFRRLWLVLGVGAGLAQVNNLQGLNDTLDSVERLYDCGKGATRKLKFALEAIKDRERPTFTLKEGLKFKRAWYRAVRMAEWFIATGNLVEFKILVIKSKCRHQLMFQWGICQLLGQFIADSQWSVDAHQDAIAFLGALHKDATLWDRQKEVDQVILDVLTIVASKNDAHFEAAETILKELRRQNTQLKPFANLHSPIWISIKFESSNSHSTSKDRLLKAVQDQYRRHDLPQLPSLSNIYTALETYHAPDLSILRVSGDELDLQTCFVNLAIVEAPKHRQNEKEDLQKQATTFYRMISSETVHNTDTQSLIPLEQLFNKRRLPSEDSRVAAWKNCSSRKSLLLRIWIKNRRLWPKLLHFALKKERFFSSYGLDEIGMDAGGDESDTFRPFLKMLLGQQHVIITSRPSGMDRKLLPAIDLELETVGFSQQNVKDFVAKVLDPEAAKTVQEFIQRTPLIQGLVNIPVQLDVICFSWEELPLNSQAVTMIGLYQLMVRKLWCKDAFRLRKTAGGMQLTKQQIHGYVAEEIDELMATELQYLGYLAFKGMNNNHQIEFEDRDLRCAFRDLRSPAADHQQLSPPQLVDAMKKTSFLHTADSDLDSRRGSRPQQAWHFLHLTFQEYFAATWIFRHFQPRQPCFTAGMKTKEEMADFLHWHKYDPRFEIVWSMVAGLLEGKPLCDFFGLLQEEPCDLIGGRHQQILASCLNESRAHLDSTVLSALESELLKWLHLEIRMRRRHIDVELHEDVVRSMHLGRIRNSERICGSALGSRLSFPEALLVKAMGSRNSSETFLIDTLGSRSILSQSAIQSLIIALKDDNGKVGHLSALALGKQSSLPESAVQSLIETLSDDYDDVRISAVWALGEQSSLPESAIQALITTLKDDHRRVRYSAASALGNQTSLPESAIKSLIATLSGDGKTLTTEISRILGSHSSSLFSLLPTLSQDEMACLFDNHLFLYSCNNVMSLQAFDNGLRLYTERGVHVIPKSSSKQHITIESVFKAAQQKALDSTDPS</sequence>
<feature type="domain" description="DUF7068" evidence="1">
    <location>
        <begin position="856"/>
        <end position="889"/>
    </location>
</feature>
<dbReference type="InterPro" id="IPR056251">
    <property type="entry name" value="Arm_rpt_dom"/>
</dbReference>
<dbReference type="InterPro" id="IPR016024">
    <property type="entry name" value="ARM-type_fold"/>
</dbReference>
<organism evidence="3 4">
    <name type="scientific">Entomortierella parvispora</name>
    <dbReference type="NCBI Taxonomy" id="205924"/>
    <lineage>
        <taxon>Eukaryota</taxon>
        <taxon>Fungi</taxon>
        <taxon>Fungi incertae sedis</taxon>
        <taxon>Mucoromycota</taxon>
        <taxon>Mortierellomycotina</taxon>
        <taxon>Mortierellomycetes</taxon>
        <taxon>Mortierellales</taxon>
        <taxon>Mortierellaceae</taxon>
        <taxon>Entomortierella</taxon>
    </lineage>
</organism>
<dbReference type="PANTHER" id="PTHR46312">
    <property type="entry name" value="NACHT DOMAIN-CONTAINING PROTEIN"/>
    <property type="match status" value="1"/>
</dbReference>
<keyword evidence="4" id="KW-1185">Reference proteome</keyword>
<evidence type="ECO:0000313" key="4">
    <source>
        <dbReference type="Proteomes" id="UP000827284"/>
    </source>
</evidence>
<accession>A0A9P3LRP5</accession>
<gene>
    <name evidence="3" type="ORF">EMPS_00126</name>
</gene>
<protein>
    <submittedName>
        <fullName evidence="3">Uncharacterized protein</fullName>
    </submittedName>
</protein>
<comment type="caution">
    <text evidence="3">The sequence shown here is derived from an EMBL/GenBank/DDBJ whole genome shotgun (WGS) entry which is preliminary data.</text>
</comment>
<dbReference type="Pfam" id="PF23948">
    <property type="entry name" value="ARM_5"/>
    <property type="match status" value="1"/>
</dbReference>